<evidence type="ECO:0000256" key="3">
    <source>
        <dbReference type="ARBA" id="ARBA00023125"/>
    </source>
</evidence>
<dbReference type="InterPro" id="IPR018060">
    <property type="entry name" value="HTH_AraC"/>
</dbReference>
<dbReference type="Pfam" id="PF00072">
    <property type="entry name" value="Response_reg"/>
    <property type="match status" value="1"/>
</dbReference>
<reference evidence="9" key="2">
    <citation type="journal article" date="2021" name="PeerJ">
        <title>Extensive microbial diversity within the chicken gut microbiome revealed by metagenomics and culture.</title>
        <authorList>
            <person name="Gilroy R."/>
            <person name="Ravi A."/>
            <person name="Getino M."/>
            <person name="Pursley I."/>
            <person name="Horton D.L."/>
            <person name="Alikhan N.F."/>
            <person name="Baker D."/>
            <person name="Gharbi K."/>
            <person name="Hall N."/>
            <person name="Watson M."/>
            <person name="Adriaenssens E.M."/>
            <person name="Foster-Nyarko E."/>
            <person name="Jarju S."/>
            <person name="Secka A."/>
            <person name="Antonio M."/>
            <person name="Oren A."/>
            <person name="Chaudhuri R.R."/>
            <person name="La Ragione R."/>
            <person name="Hildebrand F."/>
            <person name="Pallen M.J."/>
        </authorList>
    </citation>
    <scope>NUCLEOTIDE SEQUENCE</scope>
    <source>
        <strain evidence="9">CHK183-6373</strain>
    </source>
</reference>
<evidence type="ECO:0000256" key="1">
    <source>
        <dbReference type="ARBA" id="ARBA00018672"/>
    </source>
</evidence>
<dbReference type="EMBL" id="DVOT01000067">
    <property type="protein sequence ID" value="HIV27066.1"/>
    <property type="molecule type" value="Genomic_DNA"/>
</dbReference>
<dbReference type="InterPro" id="IPR011006">
    <property type="entry name" value="CheY-like_superfamily"/>
</dbReference>
<keyword evidence="3" id="KW-0238">DNA-binding</keyword>
<dbReference type="CDD" id="cd17536">
    <property type="entry name" value="REC_YesN-like"/>
    <property type="match status" value="1"/>
</dbReference>
<evidence type="ECO:0000259" key="7">
    <source>
        <dbReference type="PROSITE" id="PS01124"/>
    </source>
</evidence>
<dbReference type="Proteomes" id="UP000886884">
    <property type="component" value="Unassembled WGS sequence"/>
</dbReference>
<evidence type="ECO:0000256" key="4">
    <source>
        <dbReference type="ARBA" id="ARBA00023163"/>
    </source>
</evidence>
<name>A0A9D1P6S4_9FIRM</name>
<dbReference type="Pfam" id="PF12833">
    <property type="entry name" value="HTH_18"/>
    <property type="match status" value="1"/>
</dbReference>
<dbReference type="Gene3D" id="3.40.50.2300">
    <property type="match status" value="1"/>
</dbReference>
<reference evidence="9" key="1">
    <citation type="submission" date="2020-10" db="EMBL/GenBank/DDBJ databases">
        <authorList>
            <person name="Gilroy R."/>
        </authorList>
    </citation>
    <scope>NUCLEOTIDE SEQUENCE</scope>
    <source>
        <strain evidence="9">CHK183-6373</strain>
    </source>
</reference>
<dbReference type="PROSITE" id="PS01124">
    <property type="entry name" value="HTH_ARAC_FAMILY_2"/>
    <property type="match status" value="1"/>
</dbReference>
<evidence type="ECO:0000256" key="5">
    <source>
        <dbReference type="ARBA" id="ARBA00024867"/>
    </source>
</evidence>
<dbReference type="PANTHER" id="PTHR43280">
    <property type="entry name" value="ARAC-FAMILY TRANSCRIPTIONAL REGULATOR"/>
    <property type="match status" value="1"/>
</dbReference>
<dbReference type="InterPro" id="IPR009057">
    <property type="entry name" value="Homeodomain-like_sf"/>
</dbReference>
<dbReference type="PANTHER" id="PTHR43280:SF2">
    <property type="entry name" value="HTH-TYPE TRANSCRIPTIONAL REGULATOR EXSA"/>
    <property type="match status" value="1"/>
</dbReference>
<dbReference type="SUPFAM" id="SSF52172">
    <property type="entry name" value="CheY-like"/>
    <property type="match status" value="1"/>
</dbReference>
<protein>
    <recommendedName>
        <fullName evidence="1">Stage 0 sporulation protein A homolog</fullName>
    </recommendedName>
</protein>
<evidence type="ECO:0000313" key="10">
    <source>
        <dbReference type="Proteomes" id="UP000886884"/>
    </source>
</evidence>
<sequence>MDNLRVLLVDDESAAREAIAALLQQLPAYELAGEADSGAQALALLKTLKPDIMLIDIVMPGMSGLQLIARARELAPDVQMILLTMHRDFSYAVEALRLGALDYLIKDAYNGQQLFEALEKARDRIAAQRGRADFEWDAALEAAAREQKWRGTCGRYAAFLDFPDVRFAYARQNLYLQSMRLFAECYPIAPGEWVVTGDASDEAVRAALSAMLRASHAIHMVFSRPMRFADASALANARSALGEQFYFPNSVVVSGMSYAAEFAPGSFARWKEGFRRYMQGKWEEFPGELVAECLEKHIAPEGYRELLAAFVLEWGGSTGDAREIAAQIRATHSAHEAQLLLGSFALRERLSAGQKEIPEIQRVKQYIAEHLADDLSLPVLARHIGLSPSYLSATFKRQTGEGLKHYIVKERLAAAADKLIHTHMRVYEIASACGFANARYFSSTFFRAYGMMPQAYRRKAWHE</sequence>
<evidence type="ECO:0000313" key="9">
    <source>
        <dbReference type="EMBL" id="HIV27066.1"/>
    </source>
</evidence>
<keyword evidence="4" id="KW-0804">Transcription</keyword>
<accession>A0A9D1P6S4</accession>
<evidence type="ECO:0000256" key="2">
    <source>
        <dbReference type="ARBA" id="ARBA00023015"/>
    </source>
</evidence>
<organism evidence="9 10">
    <name type="scientific">Candidatus Ornithocaccomicrobium faecavium</name>
    <dbReference type="NCBI Taxonomy" id="2840890"/>
    <lineage>
        <taxon>Bacteria</taxon>
        <taxon>Bacillati</taxon>
        <taxon>Bacillota</taxon>
        <taxon>Clostridia</taxon>
        <taxon>Candidatus Ornithocaccomicrobium</taxon>
    </lineage>
</organism>
<comment type="function">
    <text evidence="5">May play the central regulatory role in sporulation. It may be an element of the effector pathway responsible for the activation of sporulation genes in response to nutritional stress. Spo0A may act in concert with spo0H (a sigma factor) to control the expression of some genes that are critical to the sporulation process.</text>
</comment>
<dbReference type="AlphaFoldDB" id="A0A9D1P6S4"/>
<dbReference type="GO" id="GO:0043565">
    <property type="term" value="F:sequence-specific DNA binding"/>
    <property type="evidence" value="ECO:0007669"/>
    <property type="project" value="InterPro"/>
</dbReference>
<comment type="caution">
    <text evidence="9">The sequence shown here is derived from an EMBL/GenBank/DDBJ whole genome shotgun (WGS) entry which is preliminary data.</text>
</comment>
<evidence type="ECO:0000259" key="8">
    <source>
        <dbReference type="PROSITE" id="PS50110"/>
    </source>
</evidence>
<dbReference type="SUPFAM" id="SSF46689">
    <property type="entry name" value="Homeodomain-like"/>
    <property type="match status" value="2"/>
</dbReference>
<dbReference type="SMART" id="SM00342">
    <property type="entry name" value="HTH_ARAC"/>
    <property type="match status" value="1"/>
</dbReference>
<evidence type="ECO:0000256" key="6">
    <source>
        <dbReference type="PROSITE-ProRule" id="PRU00169"/>
    </source>
</evidence>
<proteinExistence type="predicted"/>
<dbReference type="Gene3D" id="1.10.10.60">
    <property type="entry name" value="Homeodomain-like"/>
    <property type="match status" value="2"/>
</dbReference>
<dbReference type="GO" id="GO:0003700">
    <property type="term" value="F:DNA-binding transcription factor activity"/>
    <property type="evidence" value="ECO:0007669"/>
    <property type="project" value="InterPro"/>
</dbReference>
<feature type="domain" description="HTH araC/xylS-type" evidence="7">
    <location>
        <begin position="361"/>
        <end position="459"/>
    </location>
</feature>
<dbReference type="GO" id="GO:0000160">
    <property type="term" value="P:phosphorelay signal transduction system"/>
    <property type="evidence" value="ECO:0007669"/>
    <property type="project" value="InterPro"/>
</dbReference>
<dbReference type="PROSITE" id="PS50110">
    <property type="entry name" value="RESPONSE_REGULATORY"/>
    <property type="match status" value="1"/>
</dbReference>
<dbReference type="InterPro" id="IPR020449">
    <property type="entry name" value="Tscrpt_reg_AraC-type_HTH"/>
</dbReference>
<feature type="modified residue" description="4-aspartylphosphate" evidence="6">
    <location>
        <position position="56"/>
    </location>
</feature>
<dbReference type="InterPro" id="IPR001789">
    <property type="entry name" value="Sig_transdc_resp-reg_receiver"/>
</dbReference>
<feature type="domain" description="Response regulatory" evidence="8">
    <location>
        <begin position="5"/>
        <end position="121"/>
    </location>
</feature>
<keyword evidence="2" id="KW-0805">Transcription regulation</keyword>
<dbReference type="SMART" id="SM00448">
    <property type="entry name" value="REC"/>
    <property type="match status" value="1"/>
</dbReference>
<dbReference type="PRINTS" id="PR00032">
    <property type="entry name" value="HTHARAC"/>
</dbReference>
<gene>
    <name evidence="9" type="ORF">IAA64_03780</name>
</gene>
<keyword evidence="6" id="KW-0597">Phosphoprotein</keyword>